<dbReference type="RefSeq" id="WP_203899350.1">
    <property type="nucleotide sequence ID" value="NZ_BOPF01000008.1"/>
</dbReference>
<reference evidence="1" key="1">
    <citation type="submission" date="2021-01" db="EMBL/GenBank/DDBJ databases">
        <title>Whole genome shotgun sequence of Virgisporangium aliadipatigenens NBRC 105644.</title>
        <authorList>
            <person name="Komaki H."/>
            <person name="Tamura T."/>
        </authorList>
    </citation>
    <scope>NUCLEOTIDE SEQUENCE</scope>
    <source>
        <strain evidence="1">NBRC 105644</strain>
    </source>
</reference>
<dbReference type="EMBL" id="BOPF01000008">
    <property type="protein sequence ID" value="GIJ45812.1"/>
    <property type="molecule type" value="Genomic_DNA"/>
</dbReference>
<keyword evidence="2" id="KW-1185">Reference proteome</keyword>
<proteinExistence type="predicted"/>
<name>A0A8J3YK07_9ACTN</name>
<dbReference type="AlphaFoldDB" id="A0A8J3YK07"/>
<comment type="caution">
    <text evidence="1">The sequence shown here is derived from an EMBL/GenBank/DDBJ whole genome shotgun (WGS) entry which is preliminary data.</text>
</comment>
<organism evidence="1 2">
    <name type="scientific">Virgisporangium aliadipatigenens</name>
    <dbReference type="NCBI Taxonomy" id="741659"/>
    <lineage>
        <taxon>Bacteria</taxon>
        <taxon>Bacillati</taxon>
        <taxon>Actinomycetota</taxon>
        <taxon>Actinomycetes</taxon>
        <taxon>Micromonosporales</taxon>
        <taxon>Micromonosporaceae</taxon>
        <taxon>Virgisporangium</taxon>
    </lineage>
</organism>
<sequence>MSSYTIRIGGPHILWVIGPAEGAHATVRRNGEDIASARRITGSPFLLIAPDLSVGDVISTVPEDAWLSVYQHCEGSDTAADWGERVAKSGGRSASGSPSQ</sequence>
<gene>
    <name evidence="1" type="ORF">Val02_26980</name>
</gene>
<evidence type="ECO:0000313" key="2">
    <source>
        <dbReference type="Proteomes" id="UP000619260"/>
    </source>
</evidence>
<dbReference type="Proteomes" id="UP000619260">
    <property type="component" value="Unassembled WGS sequence"/>
</dbReference>
<protein>
    <submittedName>
        <fullName evidence="1">Uncharacterized protein</fullName>
    </submittedName>
</protein>
<accession>A0A8J3YK07</accession>
<evidence type="ECO:0000313" key="1">
    <source>
        <dbReference type="EMBL" id="GIJ45812.1"/>
    </source>
</evidence>